<feature type="domain" description="POU-specific atypical" evidence="11">
    <location>
        <begin position="99"/>
        <end position="195"/>
    </location>
</feature>
<dbReference type="VEuPathDB" id="VectorBase:LDEU003214"/>
<evidence type="ECO:0000256" key="2">
    <source>
        <dbReference type="ARBA" id="ARBA00023015"/>
    </source>
</evidence>
<dbReference type="PANTHER" id="PTHR14618:SF0">
    <property type="entry name" value="HOMEOBOX-CONTAINING PROTEIN 1"/>
    <property type="match status" value="1"/>
</dbReference>
<dbReference type="CDD" id="cd00093">
    <property type="entry name" value="HTH_XRE"/>
    <property type="match status" value="1"/>
</dbReference>
<keyword evidence="6 7" id="KW-0539">Nucleus</keyword>
<feature type="DNA-binding region" description="Homeobox" evidence="7">
    <location>
        <begin position="208"/>
        <end position="283"/>
    </location>
</feature>
<dbReference type="InterPro" id="IPR009057">
    <property type="entry name" value="Homeodomain-like_sf"/>
</dbReference>
<dbReference type="InterPro" id="IPR010982">
    <property type="entry name" value="Lambda_DNA-bd_dom_sf"/>
</dbReference>
<evidence type="ECO:0000256" key="7">
    <source>
        <dbReference type="PROSITE-ProRule" id="PRU00108"/>
    </source>
</evidence>
<dbReference type="Proteomes" id="UP000288716">
    <property type="component" value="Unassembled WGS sequence"/>
</dbReference>
<dbReference type="CDD" id="cd00086">
    <property type="entry name" value="homeodomain"/>
    <property type="match status" value="1"/>
</dbReference>
<evidence type="ECO:0000256" key="4">
    <source>
        <dbReference type="ARBA" id="ARBA00023155"/>
    </source>
</evidence>
<organism evidence="13 14">
    <name type="scientific">Leptotrombidium deliense</name>
    <dbReference type="NCBI Taxonomy" id="299467"/>
    <lineage>
        <taxon>Eukaryota</taxon>
        <taxon>Metazoa</taxon>
        <taxon>Ecdysozoa</taxon>
        <taxon>Arthropoda</taxon>
        <taxon>Chelicerata</taxon>
        <taxon>Arachnida</taxon>
        <taxon>Acari</taxon>
        <taxon>Acariformes</taxon>
        <taxon>Trombidiformes</taxon>
        <taxon>Prostigmata</taxon>
        <taxon>Anystina</taxon>
        <taxon>Parasitengona</taxon>
        <taxon>Trombiculoidea</taxon>
        <taxon>Trombiculidae</taxon>
        <taxon>Leptotrombidium</taxon>
    </lineage>
</organism>
<accession>A0A443SMW4</accession>
<reference evidence="13 14" key="1">
    <citation type="journal article" date="2018" name="Gigascience">
        <title>Genomes of trombidid mites reveal novel predicted allergens and laterally-transferred genes associated with secondary metabolism.</title>
        <authorList>
            <person name="Dong X."/>
            <person name="Chaisiri K."/>
            <person name="Xia D."/>
            <person name="Armstrong S.D."/>
            <person name="Fang Y."/>
            <person name="Donnelly M.J."/>
            <person name="Kadowaki T."/>
            <person name="McGarry J.W."/>
            <person name="Darby A.C."/>
            <person name="Makepeace B.L."/>
        </authorList>
    </citation>
    <scope>NUCLEOTIDE SEQUENCE [LARGE SCALE GENOMIC DNA]</scope>
    <source>
        <strain evidence="13">UoL-UT</strain>
    </source>
</reference>
<sequence length="294" mass="33980">MSNIRLTVEQTYLLQKLIRSGLSKEQLISAYDEVERFESQENGQRYEPLSSDESMHSQPIIASCNDWPSNELPASKANVSGVSPSQNREMPPSTSNEQMPVHKLGTFIKYEESPELDFFKSKGEAEILKEIRNFVSIHNISQITIADMIRISQGYVSRYLNGDIDHVSERVKNLIYLWYINCRSDPRILQQCLGSRVVLSPEGVLLPIRRDKFKFKKCHLNILERFFAETPYPNNNIKHLLAEACNFARKHELERELQAHEMVTGNLVNTWFQNRRKEMKESSVLSVSGDESRQ</sequence>
<keyword evidence="5" id="KW-0804">Transcription</keyword>
<dbReference type="InterPro" id="IPR040363">
    <property type="entry name" value="HMBOX1"/>
</dbReference>
<dbReference type="GO" id="GO:0045893">
    <property type="term" value="P:positive regulation of DNA-templated transcription"/>
    <property type="evidence" value="ECO:0007669"/>
    <property type="project" value="InterPro"/>
</dbReference>
<evidence type="ECO:0000259" key="11">
    <source>
        <dbReference type="PROSITE" id="PS51936"/>
    </source>
</evidence>
<dbReference type="AlphaFoldDB" id="A0A443SMW4"/>
<keyword evidence="4 7" id="KW-0371">Homeobox</keyword>
<comment type="caution">
    <text evidence="13">The sequence shown here is derived from an EMBL/GenBank/DDBJ whole genome shotgun (WGS) entry which is preliminary data.</text>
</comment>
<dbReference type="SUPFAM" id="SSF47413">
    <property type="entry name" value="lambda repressor-like DNA-binding domains"/>
    <property type="match status" value="1"/>
</dbReference>
<evidence type="ECO:0000313" key="14">
    <source>
        <dbReference type="Proteomes" id="UP000288716"/>
    </source>
</evidence>
<feature type="domain" description="HNF-p1" evidence="12">
    <location>
        <begin position="2"/>
        <end position="33"/>
    </location>
</feature>
<evidence type="ECO:0000259" key="10">
    <source>
        <dbReference type="PROSITE" id="PS50071"/>
    </source>
</evidence>
<dbReference type="InterPro" id="IPR044869">
    <property type="entry name" value="HNF-1_POU"/>
</dbReference>
<keyword evidence="14" id="KW-1185">Reference proteome</keyword>
<dbReference type="Pfam" id="PF04814">
    <property type="entry name" value="HNF-1_N"/>
    <property type="match status" value="1"/>
</dbReference>
<evidence type="ECO:0000256" key="6">
    <source>
        <dbReference type="ARBA" id="ARBA00023242"/>
    </source>
</evidence>
<dbReference type="PROSITE" id="PS51936">
    <property type="entry name" value="POU_4"/>
    <property type="match status" value="1"/>
</dbReference>
<feature type="domain" description="Homeobox" evidence="10">
    <location>
        <begin position="206"/>
        <end position="282"/>
    </location>
</feature>
<protein>
    <submittedName>
        <fullName evidence="13">Homeobox-containing protein 1-like protein</fullName>
    </submittedName>
</protein>
<dbReference type="Gene3D" id="1.10.10.60">
    <property type="entry name" value="Homeodomain-like"/>
    <property type="match status" value="1"/>
</dbReference>
<keyword evidence="3 7" id="KW-0238">DNA-binding</keyword>
<dbReference type="GO" id="GO:0003691">
    <property type="term" value="F:double-stranded telomeric DNA binding"/>
    <property type="evidence" value="ECO:0007669"/>
    <property type="project" value="InterPro"/>
</dbReference>
<dbReference type="OrthoDB" id="6515657at2759"/>
<dbReference type="InterPro" id="IPR006899">
    <property type="entry name" value="HNF-1_N"/>
</dbReference>
<dbReference type="GO" id="GO:0005634">
    <property type="term" value="C:nucleus"/>
    <property type="evidence" value="ECO:0007669"/>
    <property type="project" value="UniProtKB-SubCell"/>
</dbReference>
<dbReference type="InterPro" id="IPR001356">
    <property type="entry name" value="HD"/>
</dbReference>
<evidence type="ECO:0000256" key="3">
    <source>
        <dbReference type="ARBA" id="ARBA00023125"/>
    </source>
</evidence>
<feature type="compositionally biased region" description="Polar residues" evidence="9">
    <location>
        <begin position="77"/>
        <end position="98"/>
    </location>
</feature>
<dbReference type="PROSITE" id="PS50071">
    <property type="entry name" value="HOMEOBOX_2"/>
    <property type="match status" value="1"/>
</dbReference>
<dbReference type="PROSITE" id="PS51937">
    <property type="entry name" value="HNF_P1"/>
    <property type="match status" value="1"/>
</dbReference>
<dbReference type="SMART" id="SM00389">
    <property type="entry name" value="HOX"/>
    <property type="match status" value="1"/>
</dbReference>
<evidence type="ECO:0000256" key="8">
    <source>
        <dbReference type="RuleBase" id="RU000682"/>
    </source>
</evidence>
<dbReference type="InterPro" id="IPR044866">
    <property type="entry name" value="HNF_P1"/>
</dbReference>
<feature type="region of interest" description="Disordered" evidence="9">
    <location>
        <begin position="73"/>
        <end position="98"/>
    </location>
</feature>
<evidence type="ECO:0000256" key="1">
    <source>
        <dbReference type="ARBA" id="ARBA00004123"/>
    </source>
</evidence>
<evidence type="ECO:0000259" key="12">
    <source>
        <dbReference type="PROSITE" id="PS51937"/>
    </source>
</evidence>
<evidence type="ECO:0000313" key="13">
    <source>
        <dbReference type="EMBL" id="RWS28823.1"/>
    </source>
</evidence>
<dbReference type="SUPFAM" id="SSF46689">
    <property type="entry name" value="Homeodomain-like"/>
    <property type="match status" value="1"/>
</dbReference>
<gene>
    <name evidence="13" type="ORF">B4U80_00710</name>
</gene>
<dbReference type="InterPro" id="IPR001387">
    <property type="entry name" value="Cro/C1-type_HTH"/>
</dbReference>
<keyword evidence="2" id="KW-0805">Transcription regulation</keyword>
<proteinExistence type="predicted"/>
<dbReference type="EMBL" id="NCKV01001196">
    <property type="protein sequence ID" value="RWS28823.1"/>
    <property type="molecule type" value="Genomic_DNA"/>
</dbReference>
<dbReference type="Gene3D" id="1.10.260.40">
    <property type="entry name" value="lambda repressor-like DNA-binding domains"/>
    <property type="match status" value="1"/>
</dbReference>
<comment type="subcellular location">
    <subcellularLocation>
        <location evidence="1 7 8">Nucleus</location>
    </subcellularLocation>
</comment>
<dbReference type="STRING" id="299467.A0A443SMW4"/>
<evidence type="ECO:0000256" key="9">
    <source>
        <dbReference type="SAM" id="MobiDB-lite"/>
    </source>
</evidence>
<dbReference type="Pfam" id="PF00046">
    <property type="entry name" value="Homeodomain"/>
    <property type="match status" value="1"/>
</dbReference>
<evidence type="ECO:0000256" key="5">
    <source>
        <dbReference type="ARBA" id="ARBA00023163"/>
    </source>
</evidence>
<name>A0A443SMW4_9ACAR</name>
<dbReference type="PANTHER" id="PTHR14618">
    <property type="entry name" value="HOMEODOX-CONTAINING PROTEIN 1 HMBOX1"/>
    <property type="match status" value="1"/>
</dbReference>